<reference evidence="1" key="1">
    <citation type="submission" date="2019-10" db="EMBL/GenBank/DDBJ databases">
        <title>Conservation and host-specific expression of non-tandemly repeated heterogenous ribosome RNA gene in arbuscular mycorrhizal fungi.</title>
        <authorList>
            <person name="Maeda T."/>
            <person name="Kobayashi Y."/>
            <person name="Nakagawa T."/>
            <person name="Ezawa T."/>
            <person name="Yamaguchi K."/>
            <person name="Bino T."/>
            <person name="Nishimoto Y."/>
            <person name="Shigenobu S."/>
            <person name="Kawaguchi M."/>
        </authorList>
    </citation>
    <scope>NUCLEOTIDE SEQUENCE</scope>
    <source>
        <strain evidence="1">HR1</strain>
    </source>
</reference>
<proteinExistence type="predicted"/>
<protein>
    <submittedName>
        <fullName evidence="1">Uncharacterized protein</fullName>
    </submittedName>
</protein>
<accession>A0A8H3M7N0</accession>
<comment type="caution">
    <text evidence="1">The sequence shown here is derived from an EMBL/GenBank/DDBJ whole genome shotgun (WGS) entry which is preliminary data.</text>
</comment>
<evidence type="ECO:0000313" key="1">
    <source>
        <dbReference type="EMBL" id="GET02253.1"/>
    </source>
</evidence>
<sequence length="80" mass="9452">MKSRNLHCRYGLCFHQNSCYDVELKDWVKSLTGDATSLLYVKMAIPCAMIKFPFHSAKYLRKLLLNVFWIERLLIKKANQ</sequence>
<dbReference type="EMBL" id="BLAL01000306">
    <property type="protein sequence ID" value="GET02253.1"/>
    <property type="molecule type" value="Genomic_DNA"/>
</dbReference>
<dbReference type="Proteomes" id="UP000615446">
    <property type="component" value="Unassembled WGS sequence"/>
</dbReference>
<organism evidence="1 2">
    <name type="scientific">Rhizophagus clarus</name>
    <dbReference type="NCBI Taxonomy" id="94130"/>
    <lineage>
        <taxon>Eukaryota</taxon>
        <taxon>Fungi</taxon>
        <taxon>Fungi incertae sedis</taxon>
        <taxon>Mucoromycota</taxon>
        <taxon>Glomeromycotina</taxon>
        <taxon>Glomeromycetes</taxon>
        <taxon>Glomerales</taxon>
        <taxon>Glomeraceae</taxon>
        <taxon>Rhizophagus</taxon>
    </lineage>
</organism>
<dbReference type="OrthoDB" id="10528723at2759"/>
<evidence type="ECO:0000313" key="2">
    <source>
        <dbReference type="Proteomes" id="UP000615446"/>
    </source>
</evidence>
<gene>
    <name evidence="1" type="ORF">RCL2_002863700</name>
</gene>
<dbReference type="AlphaFoldDB" id="A0A8H3M7N0"/>
<name>A0A8H3M7N0_9GLOM</name>